<dbReference type="RefSeq" id="WP_149877454.1">
    <property type="nucleotide sequence ID" value="NZ_CAUBBC010000003.1"/>
</dbReference>
<dbReference type="GO" id="GO:0005886">
    <property type="term" value="C:plasma membrane"/>
    <property type="evidence" value="ECO:0007669"/>
    <property type="project" value="UniProtKB-SubCell"/>
</dbReference>
<evidence type="ECO:0000256" key="1">
    <source>
        <dbReference type="ARBA" id="ARBA00004651"/>
    </source>
</evidence>
<dbReference type="Proteomes" id="UP000443070">
    <property type="component" value="Unassembled WGS sequence"/>
</dbReference>
<feature type="transmembrane region" description="Helical" evidence="6">
    <location>
        <begin position="108"/>
        <end position="126"/>
    </location>
</feature>
<dbReference type="InterPro" id="IPR002797">
    <property type="entry name" value="Polysacc_synth"/>
</dbReference>
<proteinExistence type="predicted"/>
<evidence type="ECO:0000313" key="10">
    <source>
        <dbReference type="Proteomes" id="UP000484547"/>
    </source>
</evidence>
<keyword evidence="4 6" id="KW-1133">Transmembrane helix</keyword>
<keyword evidence="9" id="KW-1185">Reference proteome</keyword>
<dbReference type="InterPro" id="IPR050833">
    <property type="entry name" value="Poly_Biosynth_Transport"/>
</dbReference>
<name>A0A7X2XHG8_9FIRM</name>
<feature type="transmembrane region" description="Helical" evidence="6">
    <location>
        <begin position="82"/>
        <end position="102"/>
    </location>
</feature>
<gene>
    <name evidence="7" type="ORF">GMD11_11090</name>
    <name evidence="8" type="ORF">GMD18_10760</name>
</gene>
<dbReference type="Proteomes" id="UP000484547">
    <property type="component" value="Unassembled WGS sequence"/>
</dbReference>
<dbReference type="EMBL" id="WNBW01000012">
    <property type="protein sequence ID" value="MTU04868.1"/>
    <property type="molecule type" value="Genomic_DNA"/>
</dbReference>
<feature type="transmembrane region" description="Helical" evidence="6">
    <location>
        <begin position="323"/>
        <end position="346"/>
    </location>
</feature>
<protein>
    <submittedName>
        <fullName evidence="7">Oligosaccharide flippase family protein</fullName>
    </submittedName>
</protein>
<feature type="transmembrane region" description="Helical" evidence="6">
    <location>
        <begin position="409"/>
        <end position="428"/>
    </location>
</feature>
<evidence type="ECO:0000256" key="6">
    <source>
        <dbReference type="SAM" id="Phobius"/>
    </source>
</evidence>
<evidence type="ECO:0000313" key="8">
    <source>
        <dbReference type="EMBL" id="MTU04868.1"/>
    </source>
</evidence>
<reference evidence="9 10" key="1">
    <citation type="journal article" date="2019" name="Nat. Med.">
        <title>A library of human gut bacterial isolates paired with longitudinal multiomics data enables mechanistic microbiome research.</title>
        <authorList>
            <person name="Poyet M."/>
            <person name="Groussin M."/>
            <person name="Gibbons S.M."/>
            <person name="Avila-Pacheco J."/>
            <person name="Jiang X."/>
            <person name="Kearney S.M."/>
            <person name="Perrotta A.R."/>
            <person name="Berdy B."/>
            <person name="Zhao S."/>
            <person name="Lieberman T.D."/>
            <person name="Swanson P.K."/>
            <person name="Smith M."/>
            <person name="Roesemann S."/>
            <person name="Alexander J.E."/>
            <person name="Rich S.A."/>
            <person name="Livny J."/>
            <person name="Vlamakis H."/>
            <person name="Clish C."/>
            <person name="Bullock K."/>
            <person name="Deik A."/>
            <person name="Scott J."/>
            <person name="Pierce K.A."/>
            <person name="Xavier R.J."/>
            <person name="Alm E.J."/>
        </authorList>
    </citation>
    <scope>NUCLEOTIDE SEQUENCE [LARGE SCALE GENOMIC DNA]</scope>
    <source>
        <strain evidence="7 10">BIOML-A13</strain>
        <strain evidence="8 9">BIOML-A3</strain>
    </source>
</reference>
<feature type="transmembrane region" description="Helical" evidence="6">
    <location>
        <begin position="209"/>
        <end position="226"/>
    </location>
</feature>
<evidence type="ECO:0000256" key="2">
    <source>
        <dbReference type="ARBA" id="ARBA00022475"/>
    </source>
</evidence>
<dbReference type="EMBL" id="WNBM01000011">
    <property type="protein sequence ID" value="MTT76795.1"/>
    <property type="molecule type" value="Genomic_DNA"/>
</dbReference>
<dbReference type="OrthoDB" id="3249502at2"/>
<evidence type="ECO:0000313" key="9">
    <source>
        <dbReference type="Proteomes" id="UP000443070"/>
    </source>
</evidence>
<evidence type="ECO:0000313" key="7">
    <source>
        <dbReference type="EMBL" id="MTT76795.1"/>
    </source>
</evidence>
<feature type="transmembrane region" description="Helical" evidence="6">
    <location>
        <begin position="171"/>
        <end position="189"/>
    </location>
</feature>
<feature type="transmembrane region" description="Helical" evidence="6">
    <location>
        <begin position="146"/>
        <end position="165"/>
    </location>
</feature>
<keyword evidence="2" id="KW-1003">Cell membrane</keyword>
<sequence length="455" mass="50798">MGDDNKEQKFLRDTAVIGIGNILSKGIVFLLIPIHTAMLTPAEYGASELIYNFVNLCLLIFSCSIADAGVRFALDASFSKAAVFSITIFLPVISSLFLVMAASVTGSFLEVAYLDYILLLYMLFALRESITQFFRGIGQLKTFSWLNILFAVSLLICNVIFLMCLDLKVRGYVYSFVTASIGVIAIGFYKLSKMYGLRFPDKKLMGQMLQYGIPLSFNAISAWVTSVSGRYFLAYFCSVAASGIYSAAYKFMMIIVVLVDVFQKSWQISAVQSYMDSDRNTFFSAVYKKFVLMAAFFSFVLLLILVPLAPFALSKTFSEAIQYIPFMVVLGFLVTLPSFWGVIYLVVKDTRGVFLSTVIGAAVSLVMFIVLIPAYEIGGCIMASCLGYLSIIAYRIIDCRKYLKVDNFAGETIILLVLLIVVACLINYNIYFAALLNVIIIIMFVKKYRYVFISK</sequence>
<feature type="transmembrane region" description="Helical" evidence="6">
    <location>
        <begin position="290"/>
        <end position="311"/>
    </location>
</feature>
<comment type="subcellular location">
    <subcellularLocation>
        <location evidence="1">Cell membrane</location>
        <topology evidence="1">Multi-pass membrane protein</topology>
    </subcellularLocation>
</comment>
<feature type="transmembrane region" description="Helical" evidence="6">
    <location>
        <begin position="49"/>
        <end position="70"/>
    </location>
</feature>
<feature type="transmembrane region" description="Helical" evidence="6">
    <location>
        <begin position="381"/>
        <end position="397"/>
    </location>
</feature>
<feature type="transmembrane region" description="Helical" evidence="6">
    <location>
        <begin position="15"/>
        <end position="37"/>
    </location>
</feature>
<evidence type="ECO:0000256" key="3">
    <source>
        <dbReference type="ARBA" id="ARBA00022692"/>
    </source>
</evidence>
<comment type="caution">
    <text evidence="7">The sequence shown here is derived from an EMBL/GenBank/DDBJ whole genome shotgun (WGS) entry which is preliminary data.</text>
</comment>
<keyword evidence="5 6" id="KW-0472">Membrane</keyword>
<dbReference type="AlphaFoldDB" id="A0A7X2XHG8"/>
<accession>A0A7X2XHG8</accession>
<evidence type="ECO:0000256" key="5">
    <source>
        <dbReference type="ARBA" id="ARBA00023136"/>
    </source>
</evidence>
<feature type="transmembrane region" description="Helical" evidence="6">
    <location>
        <begin position="232"/>
        <end position="259"/>
    </location>
</feature>
<dbReference type="PANTHER" id="PTHR30250">
    <property type="entry name" value="PST FAMILY PREDICTED COLANIC ACID TRANSPORTER"/>
    <property type="match status" value="1"/>
</dbReference>
<keyword evidence="3 6" id="KW-0812">Transmembrane</keyword>
<dbReference type="Pfam" id="PF01943">
    <property type="entry name" value="Polysacc_synt"/>
    <property type="match status" value="1"/>
</dbReference>
<feature type="transmembrane region" description="Helical" evidence="6">
    <location>
        <begin position="353"/>
        <end position="375"/>
    </location>
</feature>
<evidence type="ECO:0000256" key="4">
    <source>
        <dbReference type="ARBA" id="ARBA00022989"/>
    </source>
</evidence>
<dbReference type="PANTHER" id="PTHR30250:SF11">
    <property type="entry name" value="O-ANTIGEN TRANSPORTER-RELATED"/>
    <property type="match status" value="1"/>
</dbReference>
<organism evidence="7 10">
    <name type="scientific">Phascolarctobacterium faecium</name>
    <dbReference type="NCBI Taxonomy" id="33025"/>
    <lineage>
        <taxon>Bacteria</taxon>
        <taxon>Bacillati</taxon>
        <taxon>Bacillota</taxon>
        <taxon>Negativicutes</taxon>
        <taxon>Acidaminococcales</taxon>
        <taxon>Acidaminococcaceae</taxon>
        <taxon>Phascolarctobacterium</taxon>
    </lineage>
</organism>